<feature type="compositionally biased region" description="Polar residues" evidence="1">
    <location>
        <begin position="560"/>
        <end position="597"/>
    </location>
</feature>
<feature type="compositionally biased region" description="Basic and acidic residues" evidence="1">
    <location>
        <begin position="442"/>
        <end position="451"/>
    </location>
</feature>
<evidence type="ECO:0000256" key="1">
    <source>
        <dbReference type="SAM" id="MobiDB-lite"/>
    </source>
</evidence>
<feature type="region of interest" description="Disordered" evidence="1">
    <location>
        <begin position="560"/>
        <end position="614"/>
    </location>
</feature>
<evidence type="ECO:0000313" key="2">
    <source>
        <dbReference type="EMBL" id="POY73630.1"/>
    </source>
</evidence>
<feature type="compositionally biased region" description="Polar residues" evidence="1">
    <location>
        <begin position="285"/>
        <end position="294"/>
    </location>
</feature>
<feature type="compositionally biased region" description="Basic residues" evidence="1">
    <location>
        <begin position="79"/>
        <end position="88"/>
    </location>
</feature>
<dbReference type="STRING" id="741276.A0A2S5BA19"/>
<feature type="compositionally biased region" description="Low complexity" evidence="1">
    <location>
        <begin position="22"/>
        <end position="38"/>
    </location>
</feature>
<feature type="compositionally biased region" description="Polar residues" evidence="1">
    <location>
        <begin position="1"/>
        <end position="12"/>
    </location>
</feature>
<protein>
    <submittedName>
        <fullName evidence="2">Uncharacterized protein</fullName>
    </submittedName>
</protein>
<feature type="compositionally biased region" description="Basic and acidic residues" evidence="1">
    <location>
        <begin position="48"/>
        <end position="61"/>
    </location>
</feature>
<keyword evidence="3" id="KW-1185">Reference proteome</keyword>
<dbReference type="Proteomes" id="UP000237144">
    <property type="component" value="Unassembled WGS sequence"/>
</dbReference>
<feature type="region of interest" description="Disordered" evidence="1">
    <location>
        <begin position="404"/>
        <end position="451"/>
    </location>
</feature>
<gene>
    <name evidence="2" type="ORF">BMF94_3164</name>
</gene>
<feature type="compositionally biased region" description="Low complexity" evidence="1">
    <location>
        <begin position="131"/>
        <end position="142"/>
    </location>
</feature>
<organism evidence="2 3">
    <name type="scientific">Rhodotorula taiwanensis</name>
    <dbReference type="NCBI Taxonomy" id="741276"/>
    <lineage>
        <taxon>Eukaryota</taxon>
        <taxon>Fungi</taxon>
        <taxon>Dikarya</taxon>
        <taxon>Basidiomycota</taxon>
        <taxon>Pucciniomycotina</taxon>
        <taxon>Microbotryomycetes</taxon>
        <taxon>Sporidiobolales</taxon>
        <taxon>Sporidiobolaceae</taxon>
        <taxon>Rhodotorula</taxon>
    </lineage>
</organism>
<feature type="region of interest" description="Disordered" evidence="1">
    <location>
        <begin position="1"/>
        <end position="195"/>
    </location>
</feature>
<name>A0A2S5BA19_9BASI</name>
<reference evidence="2 3" key="1">
    <citation type="journal article" date="2018" name="Front. Microbiol.">
        <title>Prospects for Fungal Bioremediation of Acidic Radioactive Waste Sites: Characterization and Genome Sequence of Rhodotorula taiwanensis MD1149.</title>
        <authorList>
            <person name="Tkavc R."/>
            <person name="Matrosova V.Y."/>
            <person name="Grichenko O.E."/>
            <person name="Gostincar C."/>
            <person name="Volpe R.P."/>
            <person name="Klimenkova P."/>
            <person name="Gaidamakova E.K."/>
            <person name="Zhou C.E."/>
            <person name="Stewart B.J."/>
            <person name="Lyman M.G."/>
            <person name="Malfatti S.A."/>
            <person name="Rubinfeld B."/>
            <person name="Courtot M."/>
            <person name="Singh J."/>
            <person name="Dalgard C.L."/>
            <person name="Hamilton T."/>
            <person name="Frey K.G."/>
            <person name="Gunde-Cimerman N."/>
            <person name="Dugan L."/>
            <person name="Daly M.J."/>
        </authorList>
    </citation>
    <scope>NUCLEOTIDE SEQUENCE [LARGE SCALE GENOMIC DNA]</scope>
    <source>
        <strain evidence="2 3">MD1149</strain>
    </source>
</reference>
<dbReference type="AlphaFoldDB" id="A0A2S5BA19"/>
<proteinExistence type="predicted"/>
<comment type="caution">
    <text evidence="2">The sequence shown here is derived from an EMBL/GenBank/DDBJ whole genome shotgun (WGS) entry which is preliminary data.</text>
</comment>
<dbReference type="OrthoDB" id="2530083at2759"/>
<dbReference type="EMBL" id="PJQD01000035">
    <property type="protein sequence ID" value="POY73630.1"/>
    <property type="molecule type" value="Genomic_DNA"/>
</dbReference>
<feature type="region of interest" description="Disordered" evidence="1">
    <location>
        <begin position="274"/>
        <end position="335"/>
    </location>
</feature>
<accession>A0A2S5BA19</accession>
<feature type="compositionally biased region" description="Basic residues" evidence="1">
    <location>
        <begin position="148"/>
        <end position="157"/>
    </location>
</feature>
<sequence>MPRASTSAQTLDTPGFRKSTPRRAAAQRATTTIASTSAQLLRDAAAWQEERTGKGKARADDNESQWEGDEASYGPQKGQVKRRQKRQSASKDERASKRRKLVGTTAPQLPKLPSTPMEGPRGKADAASTGPARVDAAAAATSSPPPRPARKKRRKQVRIAQLAPLPTSDESSAYEPGSASEDDEPDLGFPGPNAALGLAGQATVDADWADPLSIPTAQPVRGRRYWQALELGIVTSAVHDVASCEVHLGRALVQWELLRQRRAAEEADAVLPRDSVVGEAEQQAVGASTLTTPEPESLARQDDDDPDATPRPAKPQRRRRPMPTHDPNRSLTPFPLSRLTADRLEMDDDGVNLLPLPASTALAKMARWPVRRARISTPTYHTQMDALEEALLAQYERARRKEHVSLPALGEHQRARSAYETGEPLDPSVQDSGCVLEDSESESDRDSSHGDNELLDEVELLPPTLAAIPSTLDRLLTRLLDFVPKAPSPAYDYWMQKSRTEEMLKDDARAGFVRDRCAPGWEEVLAIAKELELPAGVLAKLEDQLIGLFGGPKRDTCIFPSSPSQPTLPSDDNFLRSTASPTPSLASGSDVGSSTGPQPRRKRKYKPYVYSEEQRLRKAAYKRELRRREREQK</sequence>
<evidence type="ECO:0000313" key="3">
    <source>
        <dbReference type="Proteomes" id="UP000237144"/>
    </source>
</evidence>